<dbReference type="Gene3D" id="3.40.50.300">
    <property type="entry name" value="P-loop containing nucleotide triphosphate hydrolases"/>
    <property type="match status" value="2"/>
</dbReference>
<evidence type="ECO:0000256" key="4">
    <source>
        <dbReference type="ARBA" id="ARBA00022806"/>
    </source>
</evidence>
<dbReference type="InterPro" id="IPR041679">
    <property type="entry name" value="DNA2/NAM7-like_C"/>
</dbReference>
<evidence type="ECO:0000259" key="7">
    <source>
        <dbReference type="Pfam" id="PF13087"/>
    </source>
</evidence>
<dbReference type="PANTHER" id="PTHR43788">
    <property type="entry name" value="DNA2/NAM7 HELICASE FAMILY MEMBER"/>
    <property type="match status" value="1"/>
</dbReference>
<evidence type="ECO:0000256" key="2">
    <source>
        <dbReference type="ARBA" id="ARBA00022741"/>
    </source>
</evidence>
<keyword evidence="4" id="KW-0347">Helicase</keyword>
<dbReference type="PANTHER" id="PTHR43788:SF8">
    <property type="entry name" value="DNA-BINDING PROTEIN SMUBP-2"/>
    <property type="match status" value="1"/>
</dbReference>
<evidence type="ECO:0000313" key="9">
    <source>
        <dbReference type="Proteomes" id="UP000283269"/>
    </source>
</evidence>
<dbReference type="InterPro" id="IPR041677">
    <property type="entry name" value="DNA2/NAM7_AAA_11"/>
</dbReference>
<dbReference type="Proteomes" id="UP000283269">
    <property type="component" value="Unassembled WGS sequence"/>
</dbReference>
<dbReference type="CDD" id="cd17934">
    <property type="entry name" value="DEXXQc_Upf1-like"/>
    <property type="match status" value="1"/>
</dbReference>
<dbReference type="InterPro" id="IPR050534">
    <property type="entry name" value="Coronavir_polyprotein_1ab"/>
</dbReference>
<sequence>MRLARAPLSSIRLVLSHTPFMENLSFLITQNIFRLRYPPAVAQCCHERDLPKHLDLFMESIEDGTIGLASIYGSKGRMTTLVLSSLTQALVVTQLFSQGEKESKGNKKTTSPLHDLLCNPNIMKSAFHMDKLSAALFFDHEMRISSGKDLLSLSKETRGSLAAFMAVLGNESIVFKEAVTDIFFKEGSHQEKSKMVALQAWVACSASLRPAMLPRLKETPSIDTVAIEKQILTVISKTIRVMDRLIALKPIRNKHNIEATSVNNSIISNRYKTKISRLTGTQQLCITFSRDGMTEDLRTSTGVRIIGRQTKINIGGKRVLFESIKSAETVGREEPNAAQASRSDIMLLALQQRISLAKDPFVSSIWGLSNTTWTADSKTPSSPAIFFPSKRKLNESQSVAVSSILSNTDANRVVLIHGPPGTGKTTVIAATVTSTMASSDSERTLWLVAHSNVAVKNIAEKLATEDFWAFKIIVSKDFHFDWHEHLYKKIEENVIRSESLSEDPVGVARQLLVPLRTVIFDEASQIEIGDYFPVLVKFKSTLQKLVFIGDDKQLAPYGTSDIPDLESIFEKSHLRERAVFLDTQYRMPIPIGEFISKNVYSGKLKSHHKIVNPSCCRFVDVSDGVETSQGRSWTNEQEVKVVLEIARQLVGCRKSFRIITPYDAQRSLLENCLKRAKLPWENKCFNVDSFQGNEDDYIIVSLVRTARLGFLIDTRRVNVMLTRCKMGMIICTKRDFVEGAAAETLAGKLQKSLGGSTWVNGKNVLHKHTKTFV</sequence>
<dbReference type="Pfam" id="PF13086">
    <property type="entry name" value="AAA_11"/>
    <property type="match status" value="1"/>
</dbReference>
<proteinExistence type="inferred from homology"/>
<keyword evidence="2" id="KW-0547">Nucleotide-binding</keyword>
<feature type="domain" description="DNA2/NAM7 helicase-like C-terminal" evidence="7">
    <location>
        <begin position="566"/>
        <end position="733"/>
    </location>
</feature>
<feature type="domain" description="DNA2/NAM7 helicase helicase" evidence="6">
    <location>
        <begin position="392"/>
        <end position="464"/>
    </location>
</feature>
<comment type="caution">
    <text evidence="8">The sequence shown here is derived from an EMBL/GenBank/DDBJ whole genome shotgun (WGS) entry which is preliminary data.</text>
</comment>
<name>A0A409VMW6_PSICY</name>
<organism evidence="8 9">
    <name type="scientific">Psilocybe cyanescens</name>
    <dbReference type="NCBI Taxonomy" id="93625"/>
    <lineage>
        <taxon>Eukaryota</taxon>
        <taxon>Fungi</taxon>
        <taxon>Dikarya</taxon>
        <taxon>Basidiomycota</taxon>
        <taxon>Agaricomycotina</taxon>
        <taxon>Agaricomycetes</taxon>
        <taxon>Agaricomycetidae</taxon>
        <taxon>Agaricales</taxon>
        <taxon>Agaricineae</taxon>
        <taxon>Strophariaceae</taxon>
        <taxon>Psilocybe</taxon>
    </lineage>
</organism>
<dbReference type="AlphaFoldDB" id="A0A409VMW6"/>
<comment type="similarity">
    <text evidence="1">Belongs to the DNA2/NAM7 helicase family.</text>
</comment>
<accession>A0A409VMW6</accession>
<dbReference type="OrthoDB" id="6513042at2759"/>
<dbReference type="GO" id="GO:0005524">
    <property type="term" value="F:ATP binding"/>
    <property type="evidence" value="ECO:0007669"/>
    <property type="project" value="UniProtKB-KW"/>
</dbReference>
<protein>
    <submittedName>
        <fullName evidence="8">Uncharacterized protein</fullName>
    </submittedName>
</protein>
<dbReference type="CDD" id="cd18808">
    <property type="entry name" value="SF1_C_Upf1"/>
    <property type="match status" value="1"/>
</dbReference>
<dbReference type="GO" id="GO:0043139">
    <property type="term" value="F:5'-3' DNA helicase activity"/>
    <property type="evidence" value="ECO:0007669"/>
    <property type="project" value="TreeGrafter"/>
</dbReference>
<evidence type="ECO:0000259" key="6">
    <source>
        <dbReference type="Pfam" id="PF13086"/>
    </source>
</evidence>
<evidence type="ECO:0000256" key="5">
    <source>
        <dbReference type="ARBA" id="ARBA00022840"/>
    </source>
</evidence>
<keyword evidence="9" id="KW-1185">Reference proteome</keyword>
<gene>
    <name evidence="8" type="ORF">CVT25_012072</name>
</gene>
<evidence type="ECO:0000256" key="3">
    <source>
        <dbReference type="ARBA" id="ARBA00022801"/>
    </source>
</evidence>
<dbReference type="InterPro" id="IPR027417">
    <property type="entry name" value="P-loop_NTPase"/>
</dbReference>
<dbReference type="GO" id="GO:0016787">
    <property type="term" value="F:hydrolase activity"/>
    <property type="evidence" value="ECO:0007669"/>
    <property type="project" value="UniProtKB-KW"/>
</dbReference>
<evidence type="ECO:0000313" key="8">
    <source>
        <dbReference type="EMBL" id="PPQ67578.1"/>
    </source>
</evidence>
<dbReference type="STRING" id="93625.A0A409VMW6"/>
<evidence type="ECO:0000256" key="1">
    <source>
        <dbReference type="ARBA" id="ARBA00007913"/>
    </source>
</evidence>
<dbReference type="SUPFAM" id="SSF52540">
    <property type="entry name" value="P-loop containing nucleoside triphosphate hydrolases"/>
    <property type="match status" value="1"/>
</dbReference>
<dbReference type="Pfam" id="PF13087">
    <property type="entry name" value="AAA_12"/>
    <property type="match status" value="1"/>
</dbReference>
<keyword evidence="3" id="KW-0378">Hydrolase</keyword>
<dbReference type="InParanoid" id="A0A409VMW6"/>
<keyword evidence="5" id="KW-0067">ATP-binding</keyword>
<reference evidence="8 9" key="1">
    <citation type="journal article" date="2018" name="Evol. Lett.">
        <title>Horizontal gene cluster transfer increased hallucinogenic mushroom diversity.</title>
        <authorList>
            <person name="Reynolds H.T."/>
            <person name="Vijayakumar V."/>
            <person name="Gluck-Thaler E."/>
            <person name="Korotkin H.B."/>
            <person name="Matheny P.B."/>
            <person name="Slot J.C."/>
        </authorList>
    </citation>
    <scope>NUCLEOTIDE SEQUENCE [LARGE SCALE GENOMIC DNA]</scope>
    <source>
        <strain evidence="8 9">2631</strain>
    </source>
</reference>
<dbReference type="InterPro" id="IPR047187">
    <property type="entry name" value="SF1_C_Upf1"/>
</dbReference>
<dbReference type="EMBL" id="NHYD01003972">
    <property type="protein sequence ID" value="PPQ67578.1"/>
    <property type="molecule type" value="Genomic_DNA"/>
</dbReference>